<keyword evidence="2" id="KW-0472">Membrane</keyword>
<feature type="compositionally biased region" description="Basic and acidic residues" evidence="1">
    <location>
        <begin position="253"/>
        <end position="277"/>
    </location>
</feature>
<gene>
    <name evidence="3" type="ORF">D0860_06624</name>
</gene>
<evidence type="ECO:0000256" key="2">
    <source>
        <dbReference type="SAM" id="Phobius"/>
    </source>
</evidence>
<dbReference type="AlphaFoldDB" id="A0A3M7GRW7"/>
<protein>
    <submittedName>
        <fullName evidence="3">Uncharacterized protein</fullName>
    </submittedName>
</protein>
<feature type="compositionally biased region" description="Basic and acidic residues" evidence="1">
    <location>
        <begin position="286"/>
        <end position="315"/>
    </location>
</feature>
<keyword evidence="2" id="KW-0812">Transmembrane</keyword>
<keyword evidence="2" id="KW-1133">Transmembrane helix</keyword>
<proteinExistence type="predicted"/>
<evidence type="ECO:0000256" key="1">
    <source>
        <dbReference type="SAM" id="MobiDB-lite"/>
    </source>
</evidence>
<organism evidence="3 4">
    <name type="scientific">Hortaea werneckii</name>
    <name type="common">Black yeast</name>
    <name type="synonym">Cladosporium werneckii</name>
    <dbReference type="NCBI Taxonomy" id="91943"/>
    <lineage>
        <taxon>Eukaryota</taxon>
        <taxon>Fungi</taxon>
        <taxon>Dikarya</taxon>
        <taxon>Ascomycota</taxon>
        <taxon>Pezizomycotina</taxon>
        <taxon>Dothideomycetes</taxon>
        <taxon>Dothideomycetidae</taxon>
        <taxon>Mycosphaerellales</taxon>
        <taxon>Teratosphaeriaceae</taxon>
        <taxon>Hortaea</taxon>
    </lineage>
</organism>
<dbReference type="Proteomes" id="UP000280598">
    <property type="component" value="Unassembled WGS sequence"/>
</dbReference>
<evidence type="ECO:0000313" key="4">
    <source>
        <dbReference type="Proteomes" id="UP000280598"/>
    </source>
</evidence>
<feature type="transmembrane region" description="Helical" evidence="2">
    <location>
        <begin position="40"/>
        <end position="61"/>
    </location>
</feature>
<sequence length="315" mass="35858">MDSTAVFAVFLAGLLQLQQWLLDLPASTMAALSAYVTSEVLVVVLVALPWVFFLLSLLIVLRYGQVTFPTPPISPDSPAPTSLPALVDDADWHMRYGNLDKDNTTLTNRVTLMEQNLERLRGEKRHQQVEIARLERRLREAHEDLRTAREERQDPTSAAVYVELKEKKDILEARKAKLDRANKDLSKKLADREAAYQDLLAEKNDLQAKKGALASERLRHQHTHSKVLDLTAECERLEKQLSAAKEAAIDAQRTAESREKSMKDQRDHARLLDRQARDAAQLQRQLDTKLREQAENGAKELERTLGERDQTVKEL</sequence>
<dbReference type="EMBL" id="QWIS01000156">
    <property type="protein sequence ID" value="RMZ03881.1"/>
    <property type="molecule type" value="Genomic_DNA"/>
</dbReference>
<feature type="region of interest" description="Disordered" evidence="1">
    <location>
        <begin position="248"/>
        <end position="315"/>
    </location>
</feature>
<reference evidence="3 4" key="1">
    <citation type="journal article" date="2018" name="BMC Genomics">
        <title>Genomic evidence for intraspecific hybridization in a clonal and extremely halotolerant yeast.</title>
        <authorList>
            <person name="Gostincar C."/>
            <person name="Stajich J.E."/>
            <person name="Zupancic J."/>
            <person name="Zalar P."/>
            <person name="Gunde-Cimerman N."/>
        </authorList>
    </citation>
    <scope>NUCLEOTIDE SEQUENCE [LARGE SCALE GENOMIC DNA]</scope>
    <source>
        <strain evidence="3 4">EXF-562</strain>
    </source>
</reference>
<name>A0A3M7GRW7_HORWE</name>
<evidence type="ECO:0000313" key="3">
    <source>
        <dbReference type="EMBL" id="RMZ03881.1"/>
    </source>
</evidence>
<accession>A0A3M7GRW7</accession>
<comment type="caution">
    <text evidence="3">The sequence shown here is derived from an EMBL/GenBank/DDBJ whole genome shotgun (WGS) entry which is preliminary data.</text>
</comment>